<feature type="compositionally biased region" description="Gly residues" evidence="8">
    <location>
        <begin position="893"/>
        <end position="906"/>
    </location>
</feature>
<feature type="transmembrane region" description="Helical" evidence="9">
    <location>
        <begin position="430"/>
        <end position="453"/>
    </location>
</feature>
<dbReference type="Pfam" id="PF01490">
    <property type="entry name" value="Aa_trans"/>
    <property type="match status" value="2"/>
</dbReference>
<evidence type="ECO:0000256" key="6">
    <source>
        <dbReference type="ARBA" id="ARBA00022989"/>
    </source>
</evidence>
<keyword evidence="7 9" id="KW-0472">Membrane</keyword>
<keyword evidence="4 9" id="KW-0812">Transmembrane</keyword>
<feature type="signal peptide" evidence="10">
    <location>
        <begin position="1"/>
        <end position="22"/>
    </location>
</feature>
<dbReference type="EMBL" id="JAJVDC020000070">
    <property type="protein sequence ID" value="KAL1627657.1"/>
    <property type="molecule type" value="Genomic_DNA"/>
</dbReference>
<evidence type="ECO:0000256" key="9">
    <source>
        <dbReference type="SAM" id="Phobius"/>
    </source>
</evidence>
<feature type="domain" description="Amino acid transporter transmembrane" evidence="11">
    <location>
        <begin position="1006"/>
        <end position="1092"/>
    </location>
</feature>
<feature type="transmembrane region" description="Helical" evidence="9">
    <location>
        <begin position="1037"/>
        <end position="1059"/>
    </location>
</feature>
<protein>
    <recommendedName>
        <fullName evidence="11">Amino acid transporter transmembrane domain-containing protein</fullName>
    </recommendedName>
</protein>
<accession>A0ABR3SR98</accession>
<feature type="compositionally biased region" description="Low complexity" evidence="8">
    <location>
        <begin position="409"/>
        <end position="418"/>
    </location>
</feature>
<evidence type="ECO:0000259" key="11">
    <source>
        <dbReference type="Pfam" id="PF01490"/>
    </source>
</evidence>
<evidence type="ECO:0000256" key="10">
    <source>
        <dbReference type="SAM" id="SignalP"/>
    </source>
</evidence>
<feature type="transmembrane region" description="Helical" evidence="9">
    <location>
        <begin position="1012"/>
        <end position="1031"/>
    </location>
</feature>
<proteinExistence type="inferred from homology"/>
<feature type="compositionally biased region" description="Basic residues" evidence="8">
    <location>
        <begin position="957"/>
        <end position="967"/>
    </location>
</feature>
<feature type="transmembrane region" description="Helical" evidence="9">
    <location>
        <begin position="1225"/>
        <end position="1245"/>
    </location>
</feature>
<evidence type="ECO:0000256" key="5">
    <source>
        <dbReference type="ARBA" id="ARBA00022970"/>
    </source>
</evidence>
<keyword evidence="13" id="KW-1185">Reference proteome</keyword>
<keyword evidence="5" id="KW-0029">Amino-acid transport</keyword>
<feature type="compositionally biased region" description="Low complexity" evidence="8">
    <location>
        <begin position="878"/>
        <end position="892"/>
    </location>
</feature>
<feature type="transmembrane region" description="Helical" evidence="9">
    <location>
        <begin position="1299"/>
        <end position="1319"/>
    </location>
</feature>
<feature type="transmembrane region" description="Helical" evidence="9">
    <location>
        <begin position="1188"/>
        <end position="1205"/>
    </location>
</feature>
<keyword evidence="3" id="KW-0813">Transport</keyword>
<feature type="transmembrane region" description="Helical" evidence="9">
    <location>
        <begin position="1363"/>
        <end position="1385"/>
    </location>
</feature>
<feature type="transmembrane region" description="Helical" evidence="9">
    <location>
        <begin position="1120"/>
        <end position="1139"/>
    </location>
</feature>
<evidence type="ECO:0000313" key="13">
    <source>
        <dbReference type="Proteomes" id="UP001521116"/>
    </source>
</evidence>
<evidence type="ECO:0000313" key="12">
    <source>
        <dbReference type="EMBL" id="KAL1627657.1"/>
    </source>
</evidence>
<feature type="transmembrane region" description="Helical" evidence="9">
    <location>
        <begin position="1340"/>
        <end position="1357"/>
    </location>
</feature>
<evidence type="ECO:0000256" key="4">
    <source>
        <dbReference type="ARBA" id="ARBA00022692"/>
    </source>
</evidence>
<organism evidence="12 13">
    <name type="scientific">Neofusicoccum ribis</name>
    <dbReference type="NCBI Taxonomy" id="45134"/>
    <lineage>
        <taxon>Eukaryota</taxon>
        <taxon>Fungi</taxon>
        <taxon>Dikarya</taxon>
        <taxon>Ascomycota</taxon>
        <taxon>Pezizomycotina</taxon>
        <taxon>Dothideomycetes</taxon>
        <taxon>Dothideomycetes incertae sedis</taxon>
        <taxon>Botryosphaeriales</taxon>
        <taxon>Botryosphaeriaceae</taxon>
        <taxon>Neofusicoccum</taxon>
    </lineage>
</organism>
<comment type="caution">
    <text evidence="12">The sequence shown here is derived from an EMBL/GenBank/DDBJ whole genome shotgun (WGS) entry which is preliminary data.</text>
</comment>
<evidence type="ECO:0000256" key="3">
    <source>
        <dbReference type="ARBA" id="ARBA00022448"/>
    </source>
</evidence>
<feature type="compositionally biased region" description="Low complexity" evidence="8">
    <location>
        <begin position="515"/>
        <end position="526"/>
    </location>
</feature>
<feature type="compositionally biased region" description="Low complexity" evidence="8">
    <location>
        <begin position="678"/>
        <end position="690"/>
    </location>
</feature>
<reference evidence="12 13" key="1">
    <citation type="submission" date="2024-02" db="EMBL/GenBank/DDBJ databases">
        <title>De novo assembly and annotation of 12 fungi associated with fruit tree decline syndrome in Ontario, Canada.</title>
        <authorList>
            <person name="Sulman M."/>
            <person name="Ellouze W."/>
            <person name="Ilyukhin E."/>
        </authorList>
    </citation>
    <scope>NUCLEOTIDE SEQUENCE [LARGE SCALE GENOMIC DNA]</scope>
    <source>
        <strain evidence="12 13">M1-105</strain>
    </source>
</reference>
<dbReference type="InterPro" id="IPR015915">
    <property type="entry name" value="Kelch-typ_b-propeller"/>
</dbReference>
<keyword evidence="6 9" id="KW-1133">Transmembrane helix</keyword>
<dbReference type="Proteomes" id="UP001521116">
    <property type="component" value="Unassembled WGS sequence"/>
</dbReference>
<dbReference type="PANTHER" id="PTHR22950:SF458">
    <property type="entry name" value="SODIUM-COUPLED NEUTRAL AMINO ACID TRANSPORTER 11-RELATED"/>
    <property type="match status" value="1"/>
</dbReference>
<feature type="compositionally biased region" description="Basic and acidic residues" evidence="8">
    <location>
        <begin position="742"/>
        <end position="752"/>
    </location>
</feature>
<comment type="similarity">
    <text evidence="2">Belongs to the amino acid/polyamine transporter 2 family.</text>
</comment>
<feature type="transmembrane region" description="Helical" evidence="9">
    <location>
        <begin position="1257"/>
        <end position="1279"/>
    </location>
</feature>
<dbReference type="Gene3D" id="2.120.10.80">
    <property type="entry name" value="Kelch-type beta propeller"/>
    <property type="match status" value="1"/>
</dbReference>
<evidence type="ECO:0000256" key="8">
    <source>
        <dbReference type="SAM" id="MobiDB-lite"/>
    </source>
</evidence>
<gene>
    <name evidence="12" type="ORF">SLS56_006278</name>
</gene>
<dbReference type="InterPro" id="IPR011043">
    <property type="entry name" value="Gal_Oxase/kelch_b-propeller"/>
</dbReference>
<feature type="region of interest" description="Disordered" evidence="8">
    <location>
        <begin position="404"/>
        <end position="425"/>
    </location>
</feature>
<feature type="compositionally biased region" description="Acidic residues" evidence="8">
    <location>
        <begin position="923"/>
        <end position="948"/>
    </location>
</feature>
<dbReference type="PANTHER" id="PTHR22950">
    <property type="entry name" value="AMINO ACID TRANSPORTER"/>
    <property type="match status" value="1"/>
</dbReference>
<evidence type="ECO:0000256" key="1">
    <source>
        <dbReference type="ARBA" id="ARBA00004141"/>
    </source>
</evidence>
<feature type="compositionally biased region" description="Basic and acidic residues" evidence="8">
    <location>
        <begin position="705"/>
        <end position="714"/>
    </location>
</feature>
<name>A0ABR3SR98_9PEZI</name>
<feature type="chain" id="PRO_5046381911" description="Amino acid transporter transmembrane domain-containing protein" evidence="10">
    <location>
        <begin position="23"/>
        <end position="1433"/>
    </location>
</feature>
<sequence>MAPLLRGYLIAAALAAFQHAHAAKDPVRDFCRRWGHQTAVVDRRLYIDGGQLTWNPMSQNPLNYTNTWLLYNDLDDAASGMPLLHDDLNKTRDVPDLSGGVLWADEVNKVLYLYGGEYNDATPEAFAPWAYDILLNQWNRTDVSAASGIQRVSYGAGVAVNETGVGYYLGGWLNNQTVPGWGANPMLTSNLIVYDFVNDAWTNNTGPDSTGRGEGVMVFLPASDKGLLIYFGGVLDPFDNGTVLGDALSNIYVYDIASTKWYKQTATGDVPDMRRKFCGGATWAQDKSSYNIYIYGGQGIENTTGYDDVYILSLPSFQWIKWYPTDNGPGNPHGISSCNVIDDAQMLIIGGWFAQHEDCDSPTVWGTHNLNLGKNGPEDAMWDLFYPNITKYVVPPEIVAKIGGRDVPTGSSTSSGEPSSGGSGGSNTGAIVGGVVGGVGGLLLILAVAWFCLRRRKKSKDAANEKGSQQKPAELPAENLENGGGVVSELSATNSHRFRKDGGSPNTQTMSPAYTHHSSSPNTTSPVMGGSEFPVSPQTPYGPGGPPGMAGGYMQPPVSPSSPQYMYPAGPPGTLPQYMFQPPPPNAQPYDPSQHALHNEHFPPPPSPQAGHSGLVVPSGHHPGMVATPSDYSRESEPDSAYPPTTTSNTPAHFYPQPLQVGRNVTQSTQASDTPLVGRISESIGSVSGSGSSGGKGATRSPQHPHPDHPRAEDAQVNTRIPMPRPDAHDADEVLGLLGNAAHEELELEQRSQHHARPRPPPAFHHADHLGITQHAAAGPYYESSVTSSPRDSPAPSPAAAAAAAAHHHQPPPPPISALRSASNSPAPGASPSPALGPDGKPGLPRRQSSFAQPRPDGTPRTPNRVRFDEEAELIPLEEASSYRSSESARPSGDGGGGGIPNGGIANGPRQHPYATRMPLSGDSDDEGDDGDDEGDDGDASWADEEDFLSNGAAGGRGRRGRRTGRRGGREQRLPLLTDIEAPSVTVANSEVGFSPEDLLESARPKSGLRSAFMNMANSIIGAGIIGQPYAFKEAGLLTGIILLLVLTITVDWTIRLIVINSKLSGANSFQATVQHCFGNSGLIAISVAQWALGLGRQEEIIWVPGVESNEANWNCYRSAFGGMIAFCIIVGDTIPHVLEALFPSLPDTPFLWLLTDRRAVIVLFILGISYPLSLYRDISKLAKASTLALVSMIVILVTVVTQGPRVPPNMKGKISGSLIINDGVFQAVGVISFDHNSLLIYGSLKKPTLDRFSKVTHYSTTISMIACLLMALAGYLTFGDMTQGNVLNNFPTDNIMVNIARLCFGLNMLSTLPLEAFVCREVMENYYFPGDPWDANRHLLFTTTLVVSAMGLSLMTCDLGAVFELIGATSACALAYILPPLCFLKLSKKKSGRTERICAMVCVAFGCCVLGVSLVLAVSKLMRNEGGVSSCS</sequence>
<feature type="compositionally biased region" description="Low complexity" evidence="8">
    <location>
        <begin position="817"/>
        <end position="838"/>
    </location>
</feature>
<keyword evidence="10" id="KW-0732">Signal</keyword>
<evidence type="ECO:0000256" key="2">
    <source>
        <dbReference type="ARBA" id="ARBA00008066"/>
    </source>
</evidence>
<feature type="transmembrane region" description="Helical" evidence="9">
    <location>
        <begin position="1397"/>
        <end position="1419"/>
    </location>
</feature>
<feature type="compositionally biased region" description="Polar residues" evidence="8">
    <location>
        <begin position="663"/>
        <end position="673"/>
    </location>
</feature>
<feature type="transmembrane region" description="Helical" evidence="9">
    <location>
        <begin position="1159"/>
        <end position="1176"/>
    </location>
</feature>
<dbReference type="InterPro" id="IPR013057">
    <property type="entry name" value="AA_transpt_TM"/>
</dbReference>
<dbReference type="SUPFAM" id="SSF50965">
    <property type="entry name" value="Galactose oxidase, central domain"/>
    <property type="match status" value="1"/>
</dbReference>
<evidence type="ECO:0000256" key="7">
    <source>
        <dbReference type="ARBA" id="ARBA00023136"/>
    </source>
</evidence>
<feature type="domain" description="Amino acid transporter transmembrane" evidence="11">
    <location>
        <begin position="1115"/>
        <end position="1417"/>
    </location>
</feature>
<comment type="subcellular location">
    <subcellularLocation>
        <location evidence="1">Membrane</location>
        <topology evidence="1">Multi-pass membrane protein</topology>
    </subcellularLocation>
</comment>
<feature type="region of interest" description="Disordered" evidence="8">
    <location>
        <begin position="461"/>
        <end position="973"/>
    </location>
</feature>